<dbReference type="PANTHER" id="PTHR46346:SF1">
    <property type="entry name" value="PHOSPHATIDYLINOSITOL N-ACETYLGLUCOSAMINYLTRANSFERASE SUBUNIT P"/>
    <property type="match status" value="1"/>
</dbReference>
<feature type="region of interest" description="Disordered" evidence="5">
    <location>
        <begin position="147"/>
        <end position="166"/>
    </location>
</feature>
<evidence type="ECO:0000256" key="2">
    <source>
        <dbReference type="ARBA" id="ARBA00022692"/>
    </source>
</evidence>
<accession>A0A383W592</accession>
<dbReference type="STRING" id="3088.A0A383W592"/>
<organism evidence="8 9">
    <name type="scientific">Tetradesmus obliquus</name>
    <name type="common">Green alga</name>
    <name type="synonym">Acutodesmus obliquus</name>
    <dbReference type="NCBI Taxonomy" id="3088"/>
    <lineage>
        <taxon>Eukaryota</taxon>
        <taxon>Viridiplantae</taxon>
        <taxon>Chlorophyta</taxon>
        <taxon>core chlorophytes</taxon>
        <taxon>Chlorophyceae</taxon>
        <taxon>CS clade</taxon>
        <taxon>Sphaeropleales</taxon>
        <taxon>Scenedesmaceae</taxon>
        <taxon>Tetradesmus</taxon>
    </lineage>
</organism>
<name>A0A383W592_TETOB</name>
<dbReference type="PANTHER" id="PTHR46346">
    <property type="entry name" value="PHOSPHATIDYLINOSITOL N-ACETYLGLUCOSAMINYLTRANSFERASE SUBUNIT P"/>
    <property type="match status" value="1"/>
</dbReference>
<evidence type="ECO:0000256" key="1">
    <source>
        <dbReference type="ARBA" id="ARBA00004141"/>
    </source>
</evidence>
<keyword evidence="9" id="KW-1185">Reference proteome</keyword>
<keyword evidence="3 6" id="KW-1133">Transmembrane helix</keyword>
<sequence length="166" mass="18348">MPAVAVPRASSRGASSVEVYGFVGWIASAVTFVLYCLWAFVPEALLHKAGITYYPNKEWALIIPSYLIACVVFVYWVYESLNMMSVPRPDSLSTICDSKSKWITQLGMPSAAASTTHSIPPLVHMPPHLASSVLYGGASFQEEEAQVFARARKQQQQQQQQQHDPS</sequence>
<feature type="domain" description="PIG-P" evidence="7">
    <location>
        <begin position="17"/>
        <end position="135"/>
    </location>
</feature>
<gene>
    <name evidence="8" type="ORF">BQ4739_LOCUS12498</name>
</gene>
<dbReference type="GO" id="GO:0016020">
    <property type="term" value="C:membrane"/>
    <property type="evidence" value="ECO:0007669"/>
    <property type="project" value="UniProtKB-SubCell"/>
</dbReference>
<evidence type="ECO:0000256" key="3">
    <source>
        <dbReference type="ARBA" id="ARBA00022989"/>
    </source>
</evidence>
<dbReference type="Proteomes" id="UP000256970">
    <property type="component" value="Unassembled WGS sequence"/>
</dbReference>
<dbReference type="Pfam" id="PF08510">
    <property type="entry name" value="PIG-P"/>
    <property type="match status" value="1"/>
</dbReference>
<protein>
    <recommendedName>
        <fullName evidence="7">PIG-P domain-containing protein</fullName>
    </recommendedName>
</protein>
<feature type="compositionally biased region" description="Low complexity" evidence="5">
    <location>
        <begin position="154"/>
        <end position="166"/>
    </location>
</feature>
<dbReference type="InterPro" id="IPR052263">
    <property type="entry name" value="GPI_Anchor_Biosynth"/>
</dbReference>
<proteinExistence type="predicted"/>
<evidence type="ECO:0000256" key="5">
    <source>
        <dbReference type="SAM" id="MobiDB-lite"/>
    </source>
</evidence>
<evidence type="ECO:0000313" key="8">
    <source>
        <dbReference type="EMBL" id="SZX72312.1"/>
    </source>
</evidence>
<dbReference type="GO" id="GO:0005783">
    <property type="term" value="C:endoplasmic reticulum"/>
    <property type="evidence" value="ECO:0007669"/>
    <property type="project" value="TreeGrafter"/>
</dbReference>
<dbReference type="EMBL" id="FNXT01001126">
    <property type="protein sequence ID" value="SZX72312.1"/>
    <property type="molecule type" value="Genomic_DNA"/>
</dbReference>
<evidence type="ECO:0000259" key="7">
    <source>
        <dbReference type="Pfam" id="PF08510"/>
    </source>
</evidence>
<dbReference type="AlphaFoldDB" id="A0A383W592"/>
<keyword evidence="4 6" id="KW-0472">Membrane</keyword>
<reference evidence="8 9" key="1">
    <citation type="submission" date="2016-10" db="EMBL/GenBank/DDBJ databases">
        <authorList>
            <person name="Cai Z."/>
        </authorList>
    </citation>
    <scope>NUCLEOTIDE SEQUENCE [LARGE SCALE GENOMIC DNA]</scope>
</reference>
<dbReference type="GO" id="GO:0006506">
    <property type="term" value="P:GPI anchor biosynthetic process"/>
    <property type="evidence" value="ECO:0007669"/>
    <property type="project" value="TreeGrafter"/>
</dbReference>
<evidence type="ECO:0000313" key="9">
    <source>
        <dbReference type="Proteomes" id="UP000256970"/>
    </source>
</evidence>
<feature type="transmembrane region" description="Helical" evidence="6">
    <location>
        <begin position="20"/>
        <end position="41"/>
    </location>
</feature>
<comment type="subcellular location">
    <subcellularLocation>
        <location evidence="1">Membrane</location>
        <topology evidence="1">Multi-pass membrane protein</topology>
    </subcellularLocation>
</comment>
<feature type="transmembrane region" description="Helical" evidence="6">
    <location>
        <begin position="61"/>
        <end position="78"/>
    </location>
</feature>
<keyword evidence="2 6" id="KW-0812">Transmembrane</keyword>
<dbReference type="InterPro" id="IPR013717">
    <property type="entry name" value="PIG-P"/>
</dbReference>
<evidence type="ECO:0000256" key="4">
    <source>
        <dbReference type="ARBA" id="ARBA00023136"/>
    </source>
</evidence>
<evidence type="ECO:0000256" key="6">
    <source>
        <dbReference type="SAM" id="Phobius"/>
    </source>
</evidence>